<dbReference type="EMBL" id="OA885499">
    <property type="protein sequence ID" value="CAD7282093.1"/>
    <property type="molecule type" value="Genomic_DNA"/>
</dbReference>
<feature type="region of interest" description="Disordered" evidence="1">
    <location>
        <begin position="34"/>
        <end position="139"/>
    </location>
</feature>
<proteinExistence type="predicted"/>
<evidence type="ECO:0000313" key="3">
    <source>
        <dbReference type="Proteomes" id="UP000678499"/>
    </source>
</evidence>
<reference evidence="2" key="1">
    <citation type="submission" date="2020-11" db="EMBL/GenBank/DDBJ databases">
        <authorList>
            <person name="Tran Van P."/>
        </authorList>
    </citation>
    <scope>NUCLEOTIDE SEQUENCE</scope>
</reference>
<sequence length="165" mass="17841">MGVCVCVWQEGLITNSAWKDYSAATGSTNYAYEHFDPDERGKRGTGSRPRPPPGARNGSAAAAAVAGFSSAPYGDSRSLQRPSKNGVATGVVKGDRHTNSLPRPSYGAPSHHPAGYYTNDRSLRNSYAGPSSSSSQAPDFYFMPSQRKYSGEIVRVYVDYNQQHK</sequence>
<accession>A0A7R9BXJ6</accession>
<name>A0A7R9BXJ6_9CRUS</name>
<dbReference type="EMBL" id="CAJPEX010003462">
    <property type="protein sequence ID" value="CAG0922245.1"/>
    <property type="molecule type" value="Genomic_DNA"/>
</dbReference>
<keyword evidence="3" id="KW-1185">Reference proteome</keyword>
<evidence type="ECO:0000313" key="2">
    <source>
        <dbReference type="EMBL" id="CAD7282093.1"/>
    </source>
</evidence>
<feature type="compositionally biased region" description="Low complexity" evidence="1">
    <location>
        <begin position="55"/>
        <end position="72"/>
    </location>
</feature>
<protein>
    <submittedName>
        <fullName evidence="2">Uncharacterized protein</fullName>
    </submittedName>
</protein>
<dbReference type="OrthoDB" id="6772173at2759"/>
<dbReference type="AlphaFoldDB" id="A0A7R9BXJ6"/>
<dbReference type="Proteomes" id="UP000678499">
    <property type="component" value="Unassembled WGS sequence"/>
</dbReference>
<organism evidence="2">
    <name type="scientific">Notodromas monacha</name>
    <dbReference type="NCBI Taxonomy" id="399045"/>
    <lineage>
        <taxon>Eukaryota</taxon>
        <taxon>Metazoa</taxon>
        <taxon>Ecdysozoa</taxon>
        <taxon>Arthropoda</taxon>
        <taxon>Crustacea</taxon>
        <taxon>Oligostraca</taxon>
        <taxon>Ostracoda</taxon>
        <taxon>Podocopa</taxon>
        <taxon>Podocopida</taxon>
        <taxon>Cypridocopina</taxon>
        <taxon>Cypridoidea</taxon>
        <taxon>Cyprididae</taxon>
        <taxon>Notodromas</taxon>
    </lineage>
</organism>
<gene>
    <name evidence="2" type="ORF">NMOB1V02_LOCUS9725</name>
</gene>
<evidence type="ECO:0000256" key="1">
    <source>
        <dbReference type="SAM" id="MobiDB-lite"/>
    </source>
</evidence>